<reference evidence="4 5" key="1">
    <citation type="journal article" date="2011" name="Appl. Environ. Microbiol.">
        <title>Contribution of a Sodium Ion Gradient to Energy Conservation during Fermentation in the Cyanobacterium Arthrospira (Spirulina) maxima CS-328.</title>
        <authorList>
            <person name="Carrieri D."/>
            <person name="Ananyev G."/>
            <person name="Lenz O."/>
            <person name="Bryant D.A."/>
            <person name="Dismukes G.C."/>
        </authorList>
    </citation>
    <scope>NUCLEOTIDE SEQUENCE [LARGE SCALE GENOMIC DNA]</scope>
    <source>
        <strain evidence="4 5">CS-328</strain>
    </source>
</reference>
<keyword evidence="4" id="KW-0808">Transferase</keyword>
<dbReference type="Gene3D" id="3.40.1010.10">
    <property type="entry name" value="Cobalt-precorrin-4 Transmethylase, Domain 1"/>
    <property type="match status" value="1"/>
</dbReference>
<dbReference type="GO" id="GO:0019354">
    <property type="term" value="P:siroheme biosynthetic process"/>
    <property type="evidence" value="ECO:0007669"/>
    <property type="project" value="TreeGrafter"/>
</dbReference>
<feature type="domain" description="Tetrapyrrole methylase" evidence="3">
    <location>
        <begin position="9"/>
        <end position="46"/>
    </location>
</feature>
<dbReference type="EC" id="2.1.1.107" evidence="1"/>
<organism evidence="4 5">
    <name type="scientific">Limnospira maxima CS-328</name>
    <dbReference type="NCBI Taxonomy" id="513049"/>
    <lineage>
        <taxon>Bacteria</taxon>
        <taxon>Bacillati</taxon>
        <taxon>Cyanobacteriota</taxon>
        <taxon>Cyanophyceae</taxon>
        <taxon>Oscillatoriophycideae</taxon>
        <taxon>Oscillatoriales</taxon>
        <taxon>Sirenicapillariaceae</taxon>
        <taxon>Limnospira</taxon>
    </lineage>
</organism>
<dbReference type="Proteomes" id="UP000004061">
    <property type="component" value="Unassembled WGS sequence"/>
</dbReference>
<keyword evidence="4" id="KW-0489">Methyltransferase</keyword>
<evidence type="ECO:0000313" key="5">
    <source>
        <dbReference type="Proteomes" id="UP000004061"/>
    </source>
</evidence>
<dbReference type="InterPro" id="IPR003043">
    <property type="entry name" value="Uropor_MeTrfase_CS"/>
</dbReference>
<keyword evidence="2" id="KW-0627">Porphyrin biosynthesis</keyword>
<gene>
    <name evidence="4" type="ORF">AmaxDRAFT_3714</name>
</gene>
<proteinExistence type="predicted"/>
<evidence type="ECO:0000256" key="2">
    <source>
        <dbReference type="ARBA" id="ARBA00023244"/>
    </source>
</evidence>
<evidence type="ECO:0000256" key="1">
    <source>
        <dbReference type="ARBA" id="ARBA00012162"/>
    </source>
</evidence>
<dbReference type="PANTHER" id="PTHR45790">
    <property type="entry name" value="SIROHEME SYNTHASE-RELATED"/>
    <property type="match status" value="1"/>
</dbReference>
<dbReference type="InterPro" id="IPR014777">
    <property type="entry name" value="4pyrrole_Mease_sub1"/>
</dbReference>
<sequence length="47" mass="4949">MEKNQAIGKVYLVGAGPGDPGLLTLKGKVLIESADVVIYDALVSEEF</sequence>
<evidence type="ECO:0000259" key="3">
    <source>
        <dbReference type="Pfam" id="PF00590"/>
    </source>
</evidence>
<evidence type="ECO:0000313" key="4">
    <source>
        <dbReference type="EMBL" id="EDZ93462.1"/>
    </source>
</evidence>
<dbReference type="Pfam" id="PF00590">
    <property type="entry name" value="TP_methylase"/>
    <property type="match status" value="1"/>
</dbReference>
<dbReference type="PANTHER" id="PTHR45790:SF3">
    <property type="entry name" value="S-ADENOSYL-L-METHIONINE-DEPENDENT UROPORPHYRINOGEN III METHYLTRANSFERASE, CHLOROPLASTIC"/>
    <property type="match status" value="1"/>
</dbReference>
<dbReference type="InterPro" id="IPR050161">
    <property type="entry name" value="Siro_Cobalamin_biosynth"/>
</dbReference>
<dbReference type="SUPFAM" id="SSF53790">
    <property type="entry name" value="Tetrapyrrole methylase"/>
    <property type="match status" value="1"/>
</dbReference>
<dbReference type="EMBL" id="ABYK01000031">
    <property type="protein sequence ID" value="EDZ93462.1"/>
    <property type="molecule type" value="Genomic_DNA"/>
</dbReference>
<dbReference type="GO" id="GO:0004851">
    <property type="term" value="F:uroporphyrin-III C-methyltransferase activity"/>
    <property type="evidence" value="ECO:0007669"/>
    <property type="project" value="UniProtKB-EC"/>
</dbReference>
<accession>B5W4M0</accession>
<keyword evidence="5" id="KW-1185">Reference proteome</keyword>
<protein>
    <recommendedName>
        <fullName evidence="1">uroporphyrinogen-III C-methyltransferase</fullName>
        <ecNumber evidence="1">2.1.1.107</ecNumber>
    </recommendedName>
</protein>
<dbReference type="InterPro" id="IPR035996">
    <property type="entry name" value="4pyrrol_Methylase_sf"/>
</dbReference>
<dbReference type="GO" id="GO:0032259">
    <property type="term" value="P:methylation"/>
    <property type="evidence" value="ECO:0007669"/>
    <property type="project" value="UniProtKB-KW"/>
</dbReference>
<dbReference type="InterPro" id="IPR000878">
    <property type="entry name" value="4pyrrol_Mease"/>
</dbReference>
<comment type="caution">
    <text evidence="4">The sequence shown here is derived from an EMBL/GenBank/DDBJ whole genome shotgun (WGS) entry which is preliminary data.</text>
</comment>
<dbReference type="AlphaFoldDB" id="B5W4M0"/>
<dbReference type="PROSITE" id="PS00839">
    <property type="entry name" value="SUMT_1"/>
    <property type="match status" value="1"/>
</dbReference>
<name>B5W4M0_LIMMA</name>